<dbReference type="Gene3D" id="1.10.150.300">
    <property type="entry name" value="TGS-like domain"/>
    <property type="match status" value="1"/>
</dbReference>
<gene>
    <name evidence="6" type="primary">ychF</name>
    <name evidence="9" type="ORF">COY34_02270</name>
</gene>
<dbReference type="InterPro" id="IPR031167">
    <property type="entry name" value="G_OBG"/>
</dbReference>
<feature type="domain" description="OBG-type G" evidence="7">
    <location>
        <begin position="3"/>
        <end position="256"/>
    </location>
</feature>
<dbReference type="InterPro" id="IPR004095">
    <property type="entry name" value="TGS"/>
</dbReference>
<protein>
    <recommendedName>
        <fullName evidence="6">Ribosome-binding ATPase YchF</fullName>
    </recommendedName>
</protein>
<comment type="cofactor">
    <cofactor evidence="1">
        <name>Mg(2+)</name>
        <dbReference type="ChEBI" id="CHEBI:18420"/>
    </cofactor>
</comment>
<evidence type="ECO:0000256" key="2">
    <source>
        <dbReference type="ARBA" id="ARBA00022723"/>
    </source>
</evidence>
<dbReference type="PROSITE" id="PS51880">
    <property type="entry name" value="TGS"/>
    <property type="match status" value="1"/>
</dbReference>
<keyword evidence="3 6" id="KW-0547">Nucleotide-binding</keyword>
<dbReference type="Proteomes" id="UP000230970">
    <property type="component" value="Unassembled WGS sequence"/>
</dbReference>
<evidence type="ECO:0000313" key="9">
    <source>
        <dbReference type="EMBL" id="PIZ42748.1"/>
    </source>
</evidence>
<dbReference type="HAMAP" id="MF_00944">
    <property type="entry name" value="YchF_OLA1_ATPase"/>
    <property type="match status" value="1"/>
</dbReference>
<proteinExistence type="inferred from homology"/>
<dbReference type="CDD" id="cd01900">
    <property type="entry name" value="YchF"/>
    <property type="match status" value="1"/>
</dbReference>
<organism evidence="9 10">
    <name type="scientific">candidate division WWE3 bacterium CG_4_10_14_0_2_um_filter_42_8</name>
    <dbReference type="NCBI Taxonomy" id="1975074"/>
    <lineage>
        <taxon>Bacteria</taxon>
        <taxon>Katanobacteria</taxon>
    </lineage>
</organism>
<dbReference type="GO" id="GO:0043023">
    <property type="term" value="F:ribosomal large subunit binding"/>
    <property type="evidence" value="ECO:0007669"/>
    <property type="project" value="UniProtKB-UniRule"/>
</dbReference>
<reference evidence="10" key="1">
    <citation type="submission" date="2017-09" db="EMBL/GenBank/DDBJ databases">
        <title>Depth-based differentiation of microbial function through sediment-hosted aquifers and enrichment of novel symbionts in the deep terrestrial subsurface.</title>
        <authorList>
            <person name="Probst A.J."/>
            <person name="Ladd B."/>
            <person name="Jarett J.K."/>
            <person name="Geller-Mcgrath D.E."/>
            <person name="Sieber C.M.K."/>
            <person name="Emerson J.B."/>
            <person name="Anantharaman K."/>
            <person name="Thomas B.C."/>
            <person name="Malmstrom R."/>
            <person name="Stieglmeier M."/>
            <person name="Klingl A."/>
            <person name="Woyke T."/>
            <person name="Ryan C.M."/>
            <person name="Banfield J.F."/>
        </authorList>
    </citation>
    <scope>NUCLEOTIDE SEQUENCE [LARGE SCALE GENOMIC DNA]</scope>
</reference>
<dbReference type="GO" id="GO:0005524">
    <property type="term" value="F:ATP binding"/>
    <property type="evidence" value="ECO:0007669"/>
    <property type="project" value="UniProtKB-UniRule"/>
</dbReference>
<dbReference type="PANTHER" id="PTHR23305">
    <property type="entry name" value="OBG GTPASE FAMILY"/>
    <property type="match status" value="1"/>
</dbReference>
<dbReference type="InterPro" id="IPR027417">
    <property type="entry name" value="P-loop_NTPase"/>
</dbReference>
<keyword evidence="4 6" id="KW-0067">ATP-binding</keyword>
<dbReference type="InterPro" id="IPR012675">
    <property type="entry name" value="Beta-grasp_dom_sf"/>
</dbReference>
<dbReference type="PROSITE" id="PS51710">
    <property type="entry name" value="G_OBG"/>
    <property type="match status" value="1"/>
</dbReference>
<evidence type="ECO:0000256" key="1">
    <source>
        <dbReference type="ARBA" id="ARBA00001946"/>
    </source>
</evidence>
<sequence>MNLSVGIVGLPNVGKSTLFNALLKKQAADVASYPFCTIEPNVGIIEVPDERLPVLAAIAGTEKIVPAVVEFYDIAGLVKGASQGEGLGNKFLAHIREVALIIHVIRLFEDENVAHVTQKINPKDDIQIIETELMLADLATLEKQKELKGKVTKEEQSFYDTVQLLKNHLAKGLAAHSLTFSPEQKAAIAQLNLLTLKPVINVFNISEQQLEHFPETEKRINEISESVSGNAPYLSFCAKMENEIVSLSPEEQVEYLAQYHLQETGLNRLIKKAYATLNLISYLTAGVKEVRAWTVTKGTLAPQAAGVIHSDFETHFIRADVVPYEIFVKAGGWINAREQGRVQTVGRDYEMKDGDVVEFKVGV</sequence>
<dbReference type="CDD" id="cd04867">
    <property type="entry name" value="TGS_YchF_OLA1"/>
    <property type="match status" value="1"/>
</dbReference>
<feature type="binding site" evidence="6">
    <location>
        <begin position="12"/>
        <end position="17"/>
    </location>
    <ligand>
        <name>ATP</name>
        <dbReference type="ChEBI" id="CHEBI:30616"/>
    </ligand>
</feature>
<evidence type="ECO:0000256" key="4">
    <source>
        <dbReference type="ARBA" id="ARBA00022840"/>
    </source>
</evidence>
<evidence type="ECO:0000256" key="5">
    <source>
        <dbReference type="ARBA" id="ARBA00022842"/>
    </source>
</evidence>
<dbReference type="InterPro" id="IPR013029">
    <property type="entry name" value="YchF_C"/>
</dbReference>
<dbReference type="FunFam" id="3.10.20.30:FF:000001">
    <property type="entry name" value="Ribosome-binding ATPase YchF"/>
    <property type="match status" value="1"/>
</dbReference>
<dbReference type="EMBL" id="PFNJ01000054">
    <property type="protein sequence ID" value="PIZ42748.1"/>
    <property type="molecule type" value="Genomic_DNA"/>
</dbReference>
<dbReference type="InterPro" id="IPR041706">
    <property type="entry name" value="YchF_N"/>
</dbReference>
<dbReference type="InterPro" id="IPR023192">
    <property type="entry name" value="TGS-like_dom_sf"/>
</dbReference>
<dbReference type="GO" id="GO:0005525">
    <property type="term" value="F:GTP binding"/>
    <property type="evidence" value="ECO:0007669"/>
    <property type="project" value="InterPro"/>
</dbReference>
<dbReference type="NCBIfam" id="TIGR00092">
    <property type="entry name" value="redox-regulated ATPase YchF"/>
    <property type="match status" value="1"/>
</dbReference>
<accession>A0A2M7TBZ4</accession>
<dbReference type="InterPro" id="IPR004396">
    <property type="entry name" value="ATPase_YchF/OLA1"/>
</dbReference>
<dbReference type="Gene3D" id="3.10.20.30">
    <property type="match status" value="1"/>
</dbReference>
<comment type="function">
    <text evidence="6">ATPase that binds to both the 70S ribosome and the 50S ribosomal subunit in a nucleotide-independent manner.</text>
</comment>
<dbReference type="Pfam" id="PF06071">
    <property type="entry name" value="YchF-GTPase_C"/>
    <property type="match status" value="1"/>
</dbReference>
<dbReference type="Gene3D" id="3.40.50.300">
    <property type="entry name" value="P-loop containing nucleotide triphosphate hydrolases"/>
    <property type="match status" value="1"/>
</dbReference>
<evidence type="ECO:0000256" key="3">
    <source>
        <dbReference type="ARBA" id="ARBA00022741"/>
    </source>
</evidence>
<evidence type="ECO:0000259" key="7">
    <source>
        <dbReference type="PROSITE" id="PS51710"/>
    </source>
</evidence>
<comment type="similarity">
    <text evidence="6">Belongs to the TRAFAC class OBG-HflX-like GTPase superfamily. OBG GTPase family. YchF/OLA1 subfamily.</text>
</comment>
<dbReference type="PIRSF" id="PIRSF006641">
    <property type="entry name" value="CHP00092"/>
    <property type="match status" value="1"/>
</dbReference>
<evidence type="ECO:0000256" key="6">
    <source>
        <dbReference type="HAMAP-Rule" id="MF_00944"/>
    </source>
</evidence>
<dbReference type="Pfam" id="PF01926">
    <property type="entry name" value="MMR_HSR1"/>
    <property type="match status" value="1"/>
</dbReference>
<dbReference type="InterPro" id="IPR006073">
    <property type="entry name" value="GTP-bd"/>
</dbReference>
<feature type="domain" description="TGS" evidence="8">
    <location>
        <begin position="278"/>
        <end position="361"/>
    </location>
</feature>
<dbReference type="InterPro" id="IPR012676">
    <property type="entry name" value="TGS-like"/>
</dbReference>
<dbReference type="PANTHER" id="PTHR23305:SF18">
    <property type="entry name" value="OBG-TYPE G DOMAIN-CONTAINING PROTEIN"/>
    <property type="match status" value="1"/>
</dbReference>
<keyword evidence="2" id="KW-0479">Metal-binding</keyword>
<dbReference type="GO" id="GO:0046872">
    <property type="term" value="F:metal ion binding"/>
    <property type="evidence" value="ECO:0007669"/>
    <property type="project" value="UniProtKB-KW"/>
</dbReference>
<comment type="caution">
    <text evidence="9">The sequence shown here is derived from an EMBL/GenBank/DDBJ whole genome shotgun (WGS) entry which is preliminary data.</text>
</comment>
<keyword evidence="5" id="KW-0460">Magnesium</keyword>
<evidence type="ECO:0000313" key="10">
    <source>
        <dbReference type="Proteomes" id="UP000230970"/>
    </source>
</evidence>
<dbReference type="SUPFAM" id="SSF81271">
    <property type="entry name" value="TGS-like"/>
    <property type="match status" value="1"/>
</dbReference>
<dbReference type="AlphaFoldDB" id="A0A2M7TBZ4"/>
<dbReference type="GO" id="GO:0005737">
    <property type="term" value="C:cytoplasm"/>
    <property type="evidence" value="ECO:0007669"/>
    <property type="project" value="TreeGrafter"/>
</dbReference>
<dbReference type="PRINTS" id="PR00326">
    <property type="entry name" value="GTP1OBG"/>
</dbReference>
<evidence type="ECO:0000259" key="8">
    <source>
        <dbReference type="PROSITE" id="PS51880"/>
    </source>
</evidence>
<dbReference type="SUPFAM" id="SSF52540">
    <property type="entry name" value="P-loop containing nucleoside triphosphate hydrolases"/>
    <property type="match status" value="1"/>
</dbReference>
<name>A0A2M7TBZ4_UNCKA</name>
<dbReference type="GO" id="GO:0016887">
    <property type="term" value="F:ATP hydrolysis activity"/>
    <property type="evidence" value="ECO:0007669"/>
    <property type="project" value="UniProtKB-UniRule"/>
</dbReference>